<feature type="transmembrane region" description="Helical" evidence="1">
    <location>
        <begin position="12"/>
        <end position="31"/>
    </location>
</feature>
<evidence type="ECO:0000256" key="1">
    <source>
        <dbReference type="SAM" id="Phobius"/>
    </source>
</evidence>
<keyword evidence="1" id="KW-0472">Membrane</keyword>
<organism evidence="2 3">
    <name type="scientific">Coptis chinensis</name>
    <dbReference type="NCBI Taxonomy" id="261450"/>
    <lineage>
        <taxon>Eukaryota</taxon>
        <taxon>Viridiplantae</taxon>
        <taxon>Streptophyta</taxon>
        <taxon>Embryophyta</taxon>
        <taxon>Tracheophyta</taxon>
        <taxon>Spermatophyta</taxon>
        <taxon>Magnoliopsida</taxon>
        <taxon>Ranunculales</taxon>
        <taxon>Ranunculaceae</taxon>
        <taxon>Coptidoideae</taxon>
        <taxon>Coptis</taxon>
    </lineage>
</organism>
<dbReference type="AlphaFoldDB" id="A0A835HRB6"/>
<accession>A0A835HRB6</accession>
<sequence length="259" mass="29373">MGHHLQHQRKSFVLFGTIPLLLGYALTAGSFKLKDQLIGKVVYFLTLFARVIQLLPLNLRLQYDVQQYDVPLSDCFDSWCADFNCDFNWIFALVKNGFRLVFAASAIMVKERMEERGRESLVHPVNSITRHPIEPLNLVYVPPHQRNVVRPNLYVPPNRRSTATPNILFVVPPNRRSNAAPNRLYVVHPNQKSPAALNRLSVVPPNRRSPAALDRLCVRGDAILPFPHNAWQKILGQVVQGAVIWPKEFLVFASHSSSA</sequence>
<dbReference type="EMBL" id="JADFTS010000006">
    <property type="protein sequence ID" value="KAF9603017.1"/>
    <property type="molecule type" value="Genomic_DNA"/>
</dbReference>
<keyword evidence="1" id="KW-1133">Transmembrane helix</keyword>
<dbReference type="Proteomes" id="UP000631114">
    <property type="component" value="Unassembled WGS sequence"/>
</dbReference>
<proteinExistence type="predicted"/>
<evidence type="ECO:0000313" key="2">
    <source>
        <dbReference type="EMBL" id="KAF9603017.1"/>
    </source>
</evidence>
<keyword evidence="3" id="KW-1185">Reference proteome</keyword>
<reference evidence="2 3" key="1">
    <citation type="submission" date="2020-10" db="EMBL/GenBank/DDBJ databases">
        <title>The Coptis chinensis genome and diversification of protoberbering-type alkaloids.</title>
        <authorList>
            <person name="Wang B."/>
            <person name="Shu S."/>
            <person name="Song C."/>
            <person name="Liu Y."/>
        </authorList>
    </citation>
    <scope>NUCLEOTIDE SEQUENCE [LARGE SCALE GENOMIC DNA]</scope>
    <source>
        <strain evidence="2">HL-2020</strain>
        <tissue evidence="2">Leaf</tissue>
    </source>
</reference>
<protein>
    <submittedName>
        <fullName evidence="2">Uncharacterized protein</fullName>
    </submittedName>
</protein>
<evidence type="ECO:0000313" key="3">
    <source>
        <dbReference type="Proteomes" id="UP000631114"/>
    </source>
</evidence>
<gene>
    <name evidence="2" type="ORF">IFM89_033644</name>
</gene>
<comment type="caution">
    <text evidence="2">The sequence shown here is derived from an EMBL/GenBank/DDBJ whole genome shotgun (WGS) entry which is preliminary data.</text>
</comment>
<name>A0A835HRB6_9MAGN</name>
<keyword evidence="1" id="KW-0812">Transmembrane</keyword>